<comment type="caution">
    <text evidence="1">The sequence shown here is derived from an EMBL/GenBank/DDBJ whole genome shotgun (WGS) entry which is preliminary data.</text>
</comment>
<reference evidence="1 2" key="1">
    <citation type="submission" date="2020-08" db="EMBL/GenBank/DDBJ databases">
        <title>Genomic Encyclopedia of Type Strains, Phase IV (KMG-IV): sequencing the most valuable type-strain genomes for metagenomic binning, comparative biology and taxonomic classification.</title>
        <authorList>
            <person name="Goeker M."/>
        </authorList>
    </citation>
    <scope>NUCLEOTIDE SEQUENCE [LARGE SCALE GENOMIC DNA]</scope>
    <source>
        <strain evidence="1 2">DSM 102238</strain>
    </source>
</reference>
<sequence length="196" mass="22078">MAVFTSIEQFLAANPTQLSNTKNETYNKLFRFFCSGFNFGGNEFACWASIQQFKKNPSKRLSIFITDTWLADEEMAPADTTDLSILSTINRGSQGSSFSVDSRKKLFEKTDQLKSVKTWHGKISNYKTWRTLASLETKMFDGLEGAVRENMIEIFKNGAFDTGTVIQANSHYAVSLRKDIPKLQAVTLPTNAMGLW</sequence>
<dbReference type="RefSeq" id="WP_183203033.1">
    <property type="nucleotide sequence ID" value="NZ_JACIEK010000042.1"/>
</dbReference>
<dbReference type="AlphaFoldDB" id="A0A7W6H956"/>
<evidence type="ECO:0000313" key="1">
    <source>
        <dbReference type="EMBL" id="MBB4000929.1"/>
    </source>
</evidence>
<accession>A0A7W6H956</accession>
<dbReference type="EMBL" id="JACIEK010000042">
    <property type="protein sequence ID" value="MBB4000929.1"/>
    <property type="molecule type" value="Genomic_DNA"/>
</dbReference>
<organism evidence="1 2">
    <name type="scientific">Aureimonas pseudogalii</name>
    <dbReference type="NCBI Taxonomy" id="1744844"/>
    <lineage>
        <taxon>Bacteria</taxon>
        <taxon>Pseudomonadati</taxon>
        <taxon>Pseudomonadota</taxon>
        <taxon>Alphaproteobacteria</taxon>
        <taxon>Hyphomicrobiales</taxon>
        <taxon>Aurantimonadaceae</taxon>
        <taxon>Aureimonas</taxon>
    </lineage>
</organism>
<evidence type="ECO:0000313" key="2">
    <source>
        <dbReference type="Proteomes" id="UP000542776"/>
    </source>
</evidence>
<protein>
    <submittedName>
        <fullName evidence="1">Uncharacterized protein</fullName>
    </submittedName>
</protein>
<dbReference type="Proteomes" id="UP000542776">
    <property type="component" value="Unassembled WGS sequence"/>
</dbReference>
<name>A0A7W6H956_9HYPH</name>
<proteinExistence type="predicted"/>
<gene>
    <name evidence="1" type="ORF">GGR04_004815</name>
</gene>
<keyword evidence="2" id="KW-1185">Reference proteome</keyword>